<accession>A0A8A4TFU8</accession>
<feature type="signal peptide" evidence="1">
    <location>
        <begin position="1"/>
        <end position="29"/>
    </location>
</feature>
<dbReference type="KEGG" id="scor:J3U87_22855"/>
<reference evidence="2" key="1">
    <citation type="submission" date="2021-03" db="EMBL/GenBank/DDBJ databases">
        <title>Acanthopleuribacteraceae sp. M133.</title>
        <authorList>
            <person name="Wang G."/>
        </authorList>
    </citation>
    <scope>NUCLEOTIDE SEQUENCE</scope>
    <source>
        <strain evidence="2">M133</strain>
    </source>
</reference>
<organism evidence="2 3">
    <name type="scientific">Sulfidibacter corallicola</name>
    <dbReference type="NCBI Taxonomy" id="2818388"/>
    <lineage>
        <taxon>Bacteria</taxon>
        <taxon>Pseudomonadati</taxon>
        <taxon>Acidobacteriota</taxon>
        <taxon>Holophagae</taxon>
        <taxon>Acanthopleuribacterales</taxon>
        <taxon>Acanthopleuribacteraceae</taxon>
        <taxon>Sulfidibacter</taxon>
    </lineage>
</organism>
<dbReference type="InterPro" id="IPR008972">
    <property type="entry name" value="Cupredoxin"/>
</dbReference>
<keyword evidence="3" id="KW-1185">Reference proteome</keyword>
<dbReference type="AlphaFoldDB" id="A0A8A4TFU8"/>
<dbReference type="EMBL" id="CP071793">
    <property type="protein sequence ID" value="QTD48430.1"/>
    <property type="molecule type" value="Genomic_DNA"/>
</dbReference>
<evidence type="ECO:0000256" key="1">
    <source>
        <dbReference type="SAM" id="SignalP"/>
    </source>
</evidence>
<dbReference type="RefSeq" id="WP_237378081.1">
    <property type="nucleotide sequence ID" value="NZ_CP071793.1"/>
</dbReference>
<dbReference type="SUPFAM" id="SSF49503">
    <property type="entry name" value="Cupredoxins"/>
    <property type="match status" value="1"/>
</dbReference>
<name>A0A8A4TFU8_SULCO</name>
<proteinExistence type="predicted"/>
<evidence type="ECO:0000313" key="2">
    <source>
        <dbReference type="EMBL" id="QTD48430.1"/>
    </source>
</evidence>
<dbReference type="Gene3D" id="2.60.40.420">
    <property type="entry name" value="Cupredoxins - blue copper proteins"/>
    <property type="match status" value="1"/>
</dbReference>
<gene>
    <name evidence="2" type="ORF">J3U87_22855</name>
</gene>
<sequence length="216" mass="23578">MNGKYCGLRGMSRLAGLAVLLLGPASAWSGEISGTISFEKKAPVVGLIYLPGDEGLVGKDGPKLDQKDQRFTKPLVVGARGSKVTFKNSDTIAHNVYAEDTKAGANFDIGLAPPGSEHETDIGWKEGMVVQVGCKIHPKMRAWVANISSRFHQVLEFEKGIKTYDFAFEAPGNLKEVRVWLPRYDPVMVELAVGEEKTVDLMKKGKKYGTLLVKRG</sequence>
<feature type="chain" id="PRO_5035179186" description="Methylamine utilization protein" evidence="1">
    <location>
        <begin position="30"/>
        <end position="216"/>
    </location>
</feature>
<keyword evidence="1" id="KW-0732">Signal</keyword>
<protein>
    <recommendedName>
        <fullName evidence="4">Methylamine utilization protein</fullName>
    </recommendedName>
</protein>
<dbReference type="Proteomes" id="UP000663929">
    <property type="component" value="Chromosome"/>
</dbReference>
<evidence type="ECO:0008006" key="4">
    <source>
        <dbReference type="Google" id="ProtNLM"/>
    </source>
</evidence>
<evidence type="ECO:0000313" key="3">
    <source>
        <dbReference type="Proteomes" id="UP000663929"/>
    </source>
</evidence>